<reference evidence="2" key="1">
    <citation type="submission" date="2022-07" db="EMBL/GenBank/DDBJ databases">
        <authorList>
            <person name="Macas J."/>
            <person name="Novak P."/>
            <person name="Neumann P."/>
        </authorList>
    </citation>
    <scope>NUCLEOTIDE SEQUENCE</scope>
</reference>
<evidence type="ECO:0000256" key="1">
    <source>
        <dbReference type="SAM" id="MobiDB-lite"/>
    </source>
</evidence>
<feature type="compositionally biased region" description="Low complexity" evidence="1">
    <location>
        <begin position="112"/>
        <end position="125"/>
    </location>
</feature>
<feature type="compositionally biased region" description="Acidic residues" evidence="1">
    <location>
        <begin position="96"/>
        <end position="106"/>
    </location>
</feature>
<protein>
    <submittedName>
        <fullName evidence="2">Uncharacterized protein</fullName>
    </submittedName>
</protein>
<dbReference type="EMBL" id="CAMAPE010000038">
    <property type="protein sequence ID" value="CAH9102040.1"/>
    <property type="molecule type" value="Genomic_DNA"/>
</dbReference>
<feature type="region of interest" description="Disordered" evidence="1">
    <location>
        <begin position="1"/>
        <end position="25"/>
    </location>
</feature>
<organism evidence="2 3">
    <name type="scientific">Cuscuta europaea</name>
    <name type="common">European dodder</name>
    <dbReference type="NCBI Taxonomy" id="41803"/>
    <lineage>
        <taxon>Eukaryota</taxon>
        <taxon>Viridiplantae</taxon>
        <taxon>Streptophyta</taxon>
        <taxon>Embryophyta</taxon>
        <taxon>Tracheophyta</taxon>
        <taxon>Spermatophyta</taxon>
        <taxon>Magnoliopsida</taxon>
        <taxon>eudicotyledons</taxon>
        <taxon>Gunneridae</taxon>
        <taxon>Pentapetalae</taxon>
        <taxon>asterids</taxon>
        <taxon>lamiids</taxon>
        <taxon>Solanales</taxon>
        <taxon>Convolvulaceae</taxon>
        <taxon>Cuscuteae</taxon>
        <taxon>Cuscuta</taxon>
        <taxon>Cuscuta subgen. Cuscuta</taxon>
    </lineage>
</organism>
<evidence type="ECO:0000313" key="3">
    <source>
        <dbReference type="Proteomes" id="UP001152484"/>
    </source>
</evidence>
<feature type="compositionally biased region" description="Basic and acidic residues" evidence="1">
    <location>
        <begin position="1"/>
        <end position="14"/>
    </location>
</feature>
<name>A0A9P0ZGP5_CUSEU</name>
<evidence type="ECO:0000313" key="2">
    <source>
        <dbReference type="EMBL" id="CAH9102040.1"/>
    </source>
</evidence>
<dbReference type="Proteomes" id="UP001152484">
    <property type="component" value="Unassembled WGS sequence"/>
</dbReference>
<feature type="region of interest" description="Disordered" evidence="1">
    <location>
        <begin position="79"/>
        <end position="125"/>
    </location>
</feature>
<gene>
    <name evidence="2" type="ORF">CEURO_LOCUS15649</name>
</gene>
<proteinExistence type="predicted"/>
<accession>A0A9P0ZGP5</accession>
<keyword evidence="3" id="KW-1185">Reference proteome</keyword>
<comment type="caution">
    <text evidence="2">The sequence shown here is derived from an EMBL/GenBank/DDBJ whole genome shotgun (WGS) entry which is preliminary data.</text>
</comment>
<dbReference type="AlphaFoldDB" id="A0A9P0ZGP5"/>
<sequence>MKMENDKSDERQGHENPIAEADTESGASVPFIVDLGFDDSVLEAEADLLFEDEFNYENEDDEELKHGRVLLGKLVTNQKGVGKSKGHKSTNHNILEEDLVVEEDGHETEYFSSSNEGSYKSGSQS</sequence>